<dbReference type="InterPro" id="IPR003016">
    <property type="entry name" value="2-oxoA_DH_lipoyl-BS"/>
</dbReference>
<feature type="domain" description="Lipoyl-binding" evidence="3">
    <location>
        <begin position="2"/>
        <end position="77"/>
    </location>
</feature>
<dbReference type="GO" id="GO:0045254">
    <property type="term" value="C:pyruvate dehydrogenase complex"/>
    <property type="evidence" value="ECO:0007669"/>
    <property type="project" value="UniProtKB-UniRule"/>
</dbReference>
<dbReference type="RefSeq" id="WP_217677495.1">
    <property type="nucleotide sequence ID" value="NZ_JAHRVA010000003.1"/>
</dbReference>
<dbReference type="InterPro" id="IPR000089">
    <property type="entry name" value="Biotin_lipoyl"/>
</dbReference>
<keyword evidence="1 5" id="KW-0808">Transferase</keyword>
<dbReference type="NCBIfam" id="TIGR01349">
    <property type="entry name" value="PDHac_trf_mito"/>
    <property type="match status" value="1"/>
</dbReference>
<dbReference type="Pfam" id="PF02817">
    <property type="entry name" value="E3_binding"/>
    <property type="match status" value="1"/>
</dbReference>
<evidence type="ECO:0000313" key="6">
    <source>
        <dbReference type="Proteomes" id="UP000752297"/>
    </source>
</evidence>
<keyword evidence="1" id="KW-0450">Lipoyl</keyword>
<organism evidence="5 6">
    <name type="scientific">Falsochrobactrum tianjinense</name>
    <dbReference type="NCBI Taxonomy" id="2706015"/>
    <lineage>
        <taxon>Bacteria</taxon>
        <taxon>Pseudomonadati</taxon>
        <taxon>Pseudomonadota</taxon>
        <taxon>Alphaproteobacteria</taxon>
        <taxon>Hyphomicrobiales</taxon>
        <taxon>Brucellaceae</taxon>
        <taxon>Falsochrobactrum</taxon>
    </lineage>
</organism>
<dbReference type="GO" id="GO:0006086">
    <property type="term" value="P:pyruvate decarboxylation to acetyl-CoA"/>
    <property type="evidence" value="ECO:0007669"/>
    <property type="project" value="InterPro"/>
</dbReference>
<dbReference type="InterPro" id="IPR004167">
    <property type="entry name" value="PSBD"/>
</dbReference>
<comment type="cofactor">
    <cofactor evidence="1">
        <name>(R)-lipoate</name>
        <dbReference type="ChEBI" id="CHEBI:83088"/>
    </cofactor>
    <text evidence="1">Binds 1 lipoyl cofactor covalently.</text>
</comment>
<evidence type="ECO:0000256" key="2">
    <source>
        <dbReference type="SAM" id="MobiDB-lite"/>
    </source>
</evidence>
<dbReference type="GO" id="GO:0004742">
    <property type="term" value="F:dihydrolipoyllysine-residue acetyltransferase activity"/>
    <property type="evidence" value="ECO:0007669"/>
    <property type="project" value="UniProtKB-UniRule"/>
</dbReference>
<name>A0A949UU69_9HYPH</name>
<keyword evidence="5" id="KW-0670">Pyruvate</keyword>
<evidence type="ECO:0000313" key="5">
    <source>
        <dbReference type="EMBL" id="MBV2143487.1"/>
    </source>
</evidence>
<dbReference type="EMBL" id="JAHRVA010000003">
    <property type="protein sequence ID" value="MBV2143487.1"/>
    <property type="molecule type" value="Genomic_DNA"/>
</dbReference>
<dbReference type="InterPro" id="IPR006257">
    <property type="entry name" value="LAT1"/>
</dbReference>
<dbReference type="Pfam" id="PF00198">
    <property type="entry name" value="2-oxoacid_dh"/>
    <property type="match status" value="1"/>
</dbReference>
<dbReference type="PROSITE" id="PS51826">
    <property type="entry name" value="PSBD"/>
    <property type="match status" value="1"/>
</dbReference>
<keyword evidence="1 5" id="KW-0012">Acyltransferase</keyword>
<proteinExistence type="inferred from homology"/>
<protein>
    <recommendedName>
        <fullName evidence="1">Acetyltransferase component of pyruvate dehydrogenase complex</fullName>
        <ecNumber evidence="1">2.3.1.12</ecNumber>
    </recommendedName>
</protein>
<dbReference type="Proteomes" id="UP000752297">
    <property type="component" value="Unassembled WGS sequence"/>
</dbReference>
<gene>
    <name evidence="5" type="ORF">KUG47_08250</name>
</gene>
<dbReference type="CDD" id="cd06849">
    <property type="entry name" value="lipoyl_domain"/>
    <property type="match status" value="1"/>
</dbReference>
<dbReference type="InterPro" id="IPR001078">
    <property type="entry name" value="2-oxoacid_DH_actylTfrase"/>
</dbReference>
<dbReference type="PANTHER" id="PTHR23151">
    <property type="entry name" value="DIHYDROLIPOAMIDE ACETYL/SUCCINYL-TRANSFERASE-RELATED"/>
    <property type="match status" value="1"/>
</dbReference>
<keyword evidence="6" id="KW-1185">Reference proteome</keyword>
<dbReference type="InterPro" id="IPR045257">
    <property type="entry name" value="E2/Pdx1"/>
</dbReference>
<evidence type="ECO:0000259" key="4">
    <source>
        <dbReference type="PROSITE" id="PS51826"/>
    </source>
</evidence>
<accession>A0A949UU69</accession>
<dbReference type="EC" id="2.3.1.12" evidence="1"/>
<dbReference type="PROSITE" id="PS50968">
    <property type="entry name" value="BIOTINYL_LIPOYL"/>
    <property type="match status" value="1"/>
</dbReference>
<dbReference type="AlphaFoldDB" id="A0A949UU69"/>
<dbReference type="PROSITE" id="PS00189">
    <property type="entry name" value="LIPOYL"/>
    <property type="match status" value="1"/>
</dbReference>
<feature type="compositionally biased region" description="Basic and acidic residues" evidence="2">
    <location>
        <begin position="87"/>
        <end position="99"/>
    </location>
</feature>
<comment type="similarity">
    <text evidence="1">Belongs to the 2-oxoacid dehydrogenase family.</text>
</comment>
<evidence type="ECO:0000259" key="3">
    <source>
        <dbReference type="PROSITE" id="PS50968"/>
    </source>
</evidence>
<dbReference type="PANTHER" id="PTHR23151:SF90">
    <property type="entry name" value="DIHYDROLIPOYLLYSINE-RESIDUE ACETYLTRANSFERASE COMPONENT OF PYRUVATE DEHYDROGENASE COMPLEX, MITOCHONDRIAL-RELATED"/>
    <property type="match status" value="1"/>
</dbReference>
<sequence>MTREIILPSLSAGMESGTLSRWLKAEGEAVQQGDIIAEIETDKATMELEAAASGILGGIIATSGADVPVGTVLGLIFPDQAEYERHEVKQVPPSPHRDIPTLAAKEGNDRASTKPVSTVSPTALPTNEKRIAASPLARRVAQTNGIELATLQGSGPRGRIVRIDVDRAINAKNNANIAVPESQPLQELATETTIEGERIPHSSMRKAIARRLTEAKATIPHFYLRTDCNIDEMLALRNQINASGLTEKISVNDLMIKALAYALAKTPGTNVMWTEDAMIVLPRVDISVAVAIEGGLMTPIIRNADKKSLSTISTEVRELAAKARTGKLTPAEYQGGSASISNLGMYGVSEFSAIINPPQSLIMAIGVAERRPVYQGMELVGATCVSCTLSVDHRAIDGALAGEFLKTFKNALEQPMTLLV</sequence>
<dbReference type="Pfam" id="PF00364">
    <property type="entry name" value="Biotin_lipoyl"/>
    <property type="match status" value="1"/>
</dbReference>
<comment type="function">
    <text evidence="1">The pyruvate dehydrogenase complex catalyzes the overall conversion of pyruvate to acetyl-CoA and CO(2).</text>
</comment>
<comment type="catalytic activity">
    <reaction evidence="1">
        <text>N(6)-[(R)-dihydrolipoyl]-L-lysyl-[protein] + acetyl-CoA = N(6)-[(R)-S(8)-acetyldihydrolipoyl]-L-lysyl-[protein] + CoA</text>
        <dbReference type="Rhea" id="RHEA:17017"/>
        <dbReference type="Rhea" id="RHEA-COMP:10475"/>
        <dbReference type="Rhea" id="RHEA-COMP:10478"/>
        <dbReference type="ChEBI" id="CHEBI:57287"/>
        <dbReference type="ChEBI" id="CHEBI:57288"/>
        <dbReference type="ChEBI" id="CHEBI:83100"/>
        <dbReference type="ChEBI" id="CHEBI:83111"/>
        <dbReference type="EC" id="2.3.1.12"/>
    </reaction>
</comment>
<feature type="region of interest" description="Disordered" evidence="2">
    <location>
        <begin position="87"/>
        <end position="122"/>
    </location>
</feature>
<comment type="caution">
    <text evidence="5">The sequence shown here is derived from an EMBL/GenBank/DDBJ whole genome shotgun (WGS) entry which is preliminary data.</text>
</comment>
<reference evidence="5 6" key="1">
    <citation type="submission" date="2021-06" db="EMBL/GenBank/DDBJ databases">
        <title>Falsochrobactrum tianjin sp.nov., a new petroleum-degrading bacteria isolated from oily soils.</title>
        <authorList>
            <person name="Chen G."/>
            <person name="Chen H."/>
            <person name="Tian J."/>
            <person name="Qing J."/>
            <person name="Zhong L."/>
            <person name="Ma W."/>
            <person name="Song Y."/>
            <person name="Cui X."/>
            <person name="Yan B."/>
        </authorList>
    </citation>
    <scope>NUCLEOTIDE SEQUENCE [LARGE SCALE GENOMIC DNA]</scope>
    <source>
        <strain evidence="5 6">TDYN1</strain>
    </source>
</reference>
<feature type="domain" description="Peripheral subunit-binding (PSBD)" evidence="4">
    <location>
        <begin position="132"/>
        <end position="169"/>
    </location>
</feature>
<evidence type="ECO:0000256" key="1">
    <source>
        <dbReference type="RuleBase" id="RU361137"/>
    </source>
</evidence>